<name>A0ABM8IUB6_9CREN</name>
<gene>
    <name evidence="1" type="ORF">PABY_07040</name>
</gene>
<reference evidence="1 2" key="1">
    <citation type="submission" date="2023-09" db="EMBL/GenBank/DDBJ databases">
        <title>Pyrofollis japonicus gen. nov. sp. nov., a novel member of the family Pyrodictiaceae isolated from the Iheya North hydrothermal field.</title>
        <authorList>
            <person name="Miyazaki U."/>
            <person name="Sanari M."/>
            <person name="Tame A."/>
            <person name="Kitajima M."/>
            <person name="Okamoto A."/>
            <person name="Sawayama S."/>
            <person name="Miyazaki J."/>
            <person name="Takai K."/>
            <person name="Nakagawa S."/>
        </authorList>
    </citation>
    <scope>NUCLEOTIDE SEQUENCE [LARGE SCALE GENOMIC DNA]</scope>
    <source>
        <strain evidence="1 2">AV2</strain>
    </source>
</reference>
<evidence type="ECO:0000313" key="2">
    <source>
        <dbReference type="Proteomes" id="UP001341135"/>
    </source>
</evidence>
<protein>
    <submittedName>
        <fullName evidence="1">Uncharacterized protein</fullName>
    </submittedName>
</protein>
<accession>A0ABM8IUB6</accession>
<evidence type="ECO:0000313" key="1">
    <source>
        <dbReference type="EMBL" id="BES81137.1"/>
    </source>
</evidence>
<dbReference type="EMBL" id="AP028907">
    <property type="protein sequence ID" value="BES81137.1"/>
    <property type="molecule type" value="Genomic_DNA"/>
</dbReference>
<sequence length="85" mass="10145">MAGELEVAGAEEARELRRRMADWRFIEEQPRGYGRRSNTTWSPGPRRGLGGRWMRRLLEHHLEQQAYDAQEYGQVEHHEELREEV</sequence>
<proteinExistence type="predicted"/>
<dbReference type="Proteomes" id="UP001341135">
    <property type="component" value="Chromosome"/>
</dbReference>
<organism evidence="1 2">
    <name type="scientific">Pyrodictium abyssi</name>
    <dbReference type="NCBI Taxonomy" id="54256"/>
    <lineage>
        <taxon>Archaea</taxon>
        <taxon>Thermoproteota</taxon>
        <taxon>Thermoprotei</taxon>
        <taxon>Desulfurococcales</taxon>
        <taxon>Pyrodictiaceae</taxon>
        <taxon>Pyrodictium</taxon>
    </lineage>
</organism>
<keyword evidence="2" id="KW-1185">Reference proteome</keyword>